<evidence type="ECO:0000256" key="5">
    <source>
        <dbReference type="SAM" id="MobiDB-lite"/>
    </source>
</evidence>
<dbReference type="PROSITE" id="PS50021">
    <property type="entry name" value="CH"/>
    <property type="match status" value="1"/>
</dbReference>
<feature type="coiled-coil region" evidence="4">
    <location>
        <begin position="174"/>
        <end position="201"/>
    </location>
</feature>
<dbReference type="FunFam" id="1.10.418.10:FF:000013">
    <property type="entry name" value="IQ motif containing GTPase activating protein 1"/>
    <property type="match status" value="1"/>
</dbReference>
<keyword evidence="6" id="KW-0812">Transmembrane</keyword>
<dbReference type="GO" id="GO:0005516">
    <property type="term" value="F:calmodulin binding"/>
    <property type="evidence" value="ECO:0007669"/>
    <property type="project" value="UniProtKB-KW"/>
</dbReference>
<dbReference type="InterPro" id="IPR008936">
    <property type="entry name" value="Rho_GTPase_activation_prot"/>
</dbReference>
<keyword evidence="3" id="KW-0112">Calmodulin-binding</keyword>
<dbReference type="InterPro" id="IPR001715">
    <property type="entry name" value="CH_dom"/>
</dbReference>
<keyword evidence="11" id="KW-1185">Reference proteome</keyword>
<keyword evidence="6" id="KW-1133">Transmembrane helix</keyword>
<feature type="domain" description="WW" evidence="8">
    <location>
        <begin position="615"/>
        <end position="648"/>
    </location>
</feature>
<keyword evidence="2" id="KW-0677">Repeat</keyword>
<dbReference type="Gene3D" id="1.10.506.10">
    <property type="entry name" value="GTPase Activation - p120gap, domain 1"/>
    <property type="match status" value="1"/>
</dbReference>
<dbReference type="Pfam" id="PF00612">
    <property type="entry name" value="IQ"/>
    <property type="match status" value="1"/>
</dbReference>
<dbReference type="InterPro" id="IPR036872">
    <property type="entry name" value="CH_dom_sf"/>
</dbReference>
<dbReference type="PROSITE" id="PS50020">
    <property type="entry name" value="WW_DOMAIN_2"/>
    <property type="match status" value="1"/>
</dbReference>
<dbReference type="GO" id="GO:0120025">
    <property type="term" value="C:plasma membrane bounded cell projection"/>
    <property type="evidence" value="ECO:0007669"/>
    <property type="project" value="UniProtKB-ARBA"/>
</dbReference>
<dbReference type="InterPro" id="IPR001936">
    <property type="entry name" value="RasGAP_dom"/>
</dbReference>
<dbReference type="SUPFAM" id="SSF48350">
    <property type="entry name" value="GTPase activation domain, GAP"/>
    <property type="match status" value="1"/>
</dbReference>
<dbReference type="GO" id="GO:0005938">
    <property type="term" value="C:cell cortex"/>
    <property type="evidence" value="ECO:0007669"/>
    <property type="project" value="TreeGrafter"/>
</dbReference>
<dbReference type="InterPro" id="IPR027417">
    <property type="entry name" value="P-loop_NTPase"/>
</dbReference>
<dbReference type="SUPFAM" id="SSF47576">
    <property type="entry name" value="Calponin-homology domain, CH-domain"/>
    <property type="match status" value="1"/>
</dbReference>
<evidence type="ECO:0000256" key="1">
    <source>
        <dbReference type="ARBA" id="ARBA00022553"/>
    </source>
</evidence>
<accession>A0A671S956</accession>
<evidence type="ECO:0000256" key="2">
    <source>
        <dbReference type="ARBA" id="ARBA00022737"/>
    </source>
</evidence>
<feature type="coiled-coil region" evidence="4">
    <location>
        <begin position="1411"/>
        <end position="1438"/>
    </location>
</feature>
<keyword evidence="6" id="KW-0472">Membrane</keyword>
<protein>
    <submittedName>
        <fullName evidence="10">Ras GTPase-activating-like protein IQGAP1</fullName>
    </submittedName>
</protein>
<dbReference type="GO" id="GO:1903479">
    <property type="term" value="P:mitotic actomyosin contractile ring assembly actin filament organization"/>
    <property type="evidence" value="ECO:0007669"/>
    <property type="project" value="TreeGrafter"/>
</dbReference>
<keyword evidence="4" id="KW-0175">Coiled coil</keyword>
<dbReference type="PANTHER" id="PTHR14149:SF12">
    <property type="entry name" value="RAS GTPASE-ACTIVATING-LIKE PROTEIN IQGAP2"/>
    <property type="match status" value="1"/>
</dbReference>
<reference evidence="10" key="2">
    <citation type="submission" date="2025-09" db="UniProtKB">
        <authorList>
            <consortium name="Ensembl"/>
        </authorList>
    </citation>
    <scope>IDENTIFICATION</scope>
</reference>
<evidence type="ECO:0000313" key="11">
    <source>
        <dbReference type="Proteomes" id="UP000472260"/>
    </source>
</evidence>
<dbReference type="CDD" id="cd00201">
    <property type="entry name" value="WW"/>
    <property type="match status" value="1"/>
</dbReference>
<evidence type="ECO:0000259" key="9">
    <source>
        <dbReference type="PROSITE" id="PS50021"/>
    </source>
</evidence>
<dbReference type="FunFam" id="1.10.506.10:FF:000004">
    <property type="entry name" value="IQ motif containing GTPase activating protein 1"/>
    <property type="match status" value="1"/>
</dbReference>
<evidence type="ECO:0000256" key="6">
    <source>
        <dbReference type="SAM" id="Phobius"/>
    </source>
</evidence>
<evidence type="ECO:0000259" key="8">
    <source>
        <dbReference type="PROSITE" id="PS50020"/>
    </source>
</evidence>
<dbReference type="Pfam" id="PF00616">
    <property type="entry name" value="RasGAP"/>
    <property type="match status" value="1"/>
</dbReference>
<feature type="transmembrane region" description="Helical" evidence="6">
    <location>
        <begin position="314"/>
        <end position="332"/>
    </location>
</feature>
<organism evidence="10 11">
    <name type="scientific">Sinocyclocheilus anshuiensis</name>
    <dbReference type="NCBI Taxonomy" id="1608454"/>
    <lineage>
        <taxon>Eukaryota</taxon>
        <taxon>Metazoa</taxon>
        <taxon>Chordata</taxon>
        <taxon>Craniata</taxon>
        <taxon>Vertebrata</taxon>
        <taxon>Euteleostomi</taxon>
        <taxon>Actinopterygii</taxon>
        <taxon>Neopterygii</taxon>
        <taxon>Teleostei</taxon>
        <taxon>Ostariophysi</taxon>
        <taxon>Cypriniformes</taxon>
        <taxon>Cyprinidae</taxon>
        <taxon>Cyprininae</taxon>
        <taxon>Sinocyclocheilus</taxon>
    </lineage>
</organism>
<dbReference type="GO" id="GO:0051015">
    <property type="term" value="F:actin filament binding"/>
    <property type="evidence" value="ECO:0007669"/>
    <property type="project" value="TreeGrafter"/>
</dbReference>
<keyword evidence="1" id="KW-0597">Phosphoprotein</keyword>
<evidence type="ECO:0000256" key="3">
    <source>
        <dbReference type="ARBA" id="ARBA00022860"/>
    </source>
</evidence>
<evidence type="ECO:0000313" key="10">
    <source>
        <dbReference type="Ensembl" id="ENSSANP00000092615.1"/>
    </source>
</evidence>
<evidence type="ECO:0000259" key="7">
    <source>
        <dbReference type="PROSITE" id="PS50018"/>
    </source>
</evidence>
<evidence type="ECO:0000256" key="4">
    <source>
        <dbReference type="SAM" id="Coils"/>
    </source>
</evidence>
<feature type="region of interest" description="Disordered" evidence="5">
    <location>
        <begin position="853"/>
        <end position="873"/>
    </location>
</feature>
<dbReference type="PROSITE" id="PS01159">
    <property type="entry name" value="WW_DOMAIN_1"/>
    <property type="match status" value="1"/>
</dbReference>
<dbReference type="Proteomes" id="UP000472260">
    <property type="component" value="Unassembled WGS sequence"/>
</dbReference>
<proteinExistence type="predicted"/>
<dbReference type="GO" id="GO:0005096">
    <property type="term" value="F:GTPase activator activity"/>
    <property type="evidence" value="ECO:0007669"/>
    <property type="project" value="TreeGrafter"/>
</dbReference>
<dbReference type="PANTHER" id="PTHR14149">
    <property type="entry name" value="RAS GTPASE-ACTIVATING PROTEIN WITH IQ MOTIF"/>
    <property type="match status" value="1"/>
</dbReference>
<feature type="domain" description="Calponin-homology (CH)" evidence="9">
    <location>
        <begin position="50"/>
        <end position="165"/>
    </location>
</feature>
<gene>
    <name evidence="10" type="primary">LOC107700055</name>
</gene>
<sequence length="1568" mass="178352">KCHAEHSDVLFHQYGKLPSILDIGSIVDDERLSAEEMDERRRQNIAYEYLCHLEEAKQWIEACLGEQLPPTTELENGLRNGVYLGKLAKFFAPQLVSEKKIYDRDQSRYKHSGLHFRHTDNTVQWLRAMESVGLPKIFYPETTDVYDRKNMPKVIYCIHALSLYLFKLGIAPQIQDLLGKVNFTEEEISNMRKELDKYGIQMPAFSKIGGILANELSVDEAALHAAVFAINEAIDKGHAEGTMAALQNPNALLRNTQKPLAQAYQDTLSKAKRMKEYQASGRRSSVATEDRDVYEELLTQQEIQSSVDLVNSKSCMIVLFVFLLLLIIVLLMDTEQEAVVAINAAIRQGVPEETVEALLNPEAQLPIVYHTAASLYQAELFSLQLSCQAGLTHEELCVAVEMLSAVSVLNEVLDTKDSVAVIEQLSDSPLGFSGLDADNLQRYADTLIRLRAESLTQDQEFLTWNDVQKCIDTVNVQVHEEHERVIAIAEINEALNSGDPEKTLAALLLPTAKLQGVNPANAKHYHDLLSGDESAVLWLDQIQEAVHTANRDQEGALKLAEAVADINRAVSEGDAKATLAALQCPDAGLRAVLSECAHVYHSQLSHLQSTQTEQGTSGSSWVKHKIKYKYDYFYNIESKEGTWLEPDHFVHDSSQLTTEDIQSVLSSVTAEYNREQLWLANEPLIIQLQALIRGYLVRQAHNVRLEYLRKQEPSIIRLQVRVYKDKLKLQSVVKMWKAKRSYTRRLQYFKDHEKEIVKIQAYLKANKARVDYRTLSNSQHPPLAVVRKFVHLLEQSSLDLQEEQEVTRLREEVVTKIRANQQMEKDLNLMDIKIGLLVKNRITLQDVVSHSKKMKSKKNKMSKEDLATGEKQGIKGLSKEKRKKLEAYQHLFYLLQTNPSYLAKLIFQMPQNKSTKFMDTVIFTLYNYASNQREEYLLLKLFESALREEIKSKVDHIQEIVTGNPTVIKMVLSFYRGARGQNALRQLLGPVVKEIIEDKNLGINTNPVDIYKAWVNQLETATGELPYEVTPEQALSHEEVRAKMESSNQVLRTVTDKVLSSIMSSLDTIPYGMRYIAKVLKDTLHEKFPDATEDELLKIVGTLLYYRYMNPAIVAPDGFDIIDMTAGGQVHSEQRRNLASVAKMLQHAAANKLFEDESDHLTPMNSYISQTYQRFRGFFQAACDVLAPEENFNVDEYSDMVTLSKPVIYISIDEIINTHSLVLEHKEAIAPDHSDLLHELLKDLGEVPDVESLLGEGAVDADDLSKENSLSQLAKTEISLTLTNKFELLDGDDKDTKGMMMKTKKLIVDVVRIQPGETLTDILETPASAAQEAEHAKLVERQVVQDSQTPEGLKSSQAMLEDRQLPLEQKKRKILRNLRTLEQAGLVSLKHKYQEVINDISKDIRYQRRYRQRRKAELVKLQQTLTALNSKAAFYQEQINYYDTYIKTCLDNLNRKKYKKNNGSKKSKASSLKYTAAKLHEKGVILEIEGLQTNQLKNVMFDICPCEEVGDFEIKAKFMGVEMEKVQLHFQDLLQLQYEGVAVMKMFDKAKVNVNLLIFLLNKKFYGK</sequence>
<dbReference type="CDD" id="cd05131">
    <property type="entry name" value="RasGAP_IQGAP2"/>
    <property type="match status" value="1"/>
</dbReference>
<dbReference type="Pfam" id="PF03836">
    <property type="entry name" value="RasGAP_C"/>
    <property type="match status" value="1"/>
</dbReference>
<dbReference type="InterPro" id="IPR000048">
    <property type="entry name" value="IQ_motif_EF-hand-BS"/>
</dbReference>
<dbReference type="SMART" id="SM00015">
    <property type="entry name" value="IQ"/>
    <property type="match status" value="3"/>
</dbReference>
<dbReference type="Ensembl" id="ENSSANT00000098379.1">
    <property type="protein sequence ID" value="ENSSANP00000092615.1"/>
    <property type="gene ID" value="ENSSANG00000043231.1"/>
</dbReference>
<dbReference type="InterPro" id="IPR000593">
    <property type="entry name" value="RasGAP_C"/>
</dbReference>
<dbReference type="InterPro" id="IPR001202">
    <property type="entry name" value="WW_dom"/>
</dbReference>
<dbReference type="Gene3D" id="1.10.418.10">
    <property type="entry name" value="Calponin-like domain"/>
    <property type="match status" value="1"/>
</dbReference>
<dbReference type="SUPFAM" id="SSF52540">
    <property type="entry name" value="P-loop containing nucleoside triphosphate hydrolases"/>
    <property type="match status" value="1"/>
</dbReference>
<name>A0A671S956_9TELE</name>
<dbReference type="Pfam" id="PF00307">
    <property type="entry name" value="CH"/>
    <property type="match status" value="1"/>
</dbReference>
<dbReference type="SMART" id="SM00033">
    <property type="entry name" value="CH"/>
    <property type="match status" value="1"/>
</dbReference>
<reference evidence="10" key="1">
    <citation type="submission" date="2025-08" db="UniProtKB">
        <authorList>
            <consortium name="Ensembl"/>
        </authorList>
    </citation>
    <scope>IDENTIFICATION</scope>
</reference>
<dbReference type="SMART" id="SM00323">
    <property type="entry name" value="RasGAP"/>
    <property type="match status" value="1"/>
</dbReference>
<dbReference type="PROSITE" id="PS50018">
    <property type="entry name" value="RAS_GTPASE_ACTIV_2"/>
    <property type="match status" value="1"/>
</dbReference>
<dbReference type="SUPFAM" id="SSF143885">
    <property type="entry name" value="RGC domain-like"/>
    <property type="match status" value="1"/>
</dbReference>
<feature type="domain" description="Ras-GAP" evidence="7">
    <location>
        <begin position="920"/>
        <end position="1150"/>
    </location>
</feature>
<dbReference type="PROSITE" id="PS50096">
    <property type="entry name" value="IQ"/>
    <property type="match status" value="2"/>
</dbReference>